<feature type="compositionally biased region" description="Low complexity" evidence="4">
    <location>
        <begin position="209"/>
        <end position="221"/>
    </location>
</feature>
<feature type="compositionally biased region" description="Polar residues" evidence="4">
    <location>
        <begin position="56"/>
        <end position="69"/>
    </location>
</feature>
<feature type="repeat" description="Pumilio" evidence="3">
    <location>
        <begin position="716"/>
        <end position="751"/>
    </location>
</feature>
<feature type="domain" description="PUM-HD" evidence="5">
    <location>
        <begin position="515"/>
        <end position="856"/>
    </location>
</feature>
<feature type="region of interest" description="Disordered" evidence="4">
    <location>
        <begin position="241"/>
        <end position="280"/>
    </location>
</feature>
<keyword evidence="7" id="KW-1185">Reference proteome</keyword>
<dbReference type="InterPro" id="IPR033712">
    <property type="entry name" value="Pumilio_RNA-bd"/>
</dbReference>
<dbReference type="EMBL" id="JAWCUI010000001">
    <property type="protein sequence ID" value="KAL1903502.1"/>
    <property type="molecule type" value="Genomic_DNA"/>
</dbReference>
<comment type="function">
    <text evidence="2">RNA-binding nucleolar protein required for pre-rRNA processing. Involved in production of 18S rRNA and assembly of small ribosomal subunit.</text>
</comment>
<feature type="region of interest" description="Disordered" evidence="4">
    <location>
        <begin position="1"/>
        <end position="172"/>
    </location>
</feature>
<dbReference type="Gene3D" id="1.25.10.10">
    <property type="entry name" value="Leucine-rich Repeat Variant"/>
    <property type="match status" value="1"/>
</dbReference>
<dbReference type="PROSITE" id="PS50303">
    <property type="entry name" value="PUM_HD"/>
    <property type="match status" value="1"/>
</dbReference>
<feature type="region of interest" description="Disordered" evidence="4">
    <location>
        <begin position="209"/>
        <end position="228"/>
    </location>
</feature>
<feature type="compositionally biased region" description="Polar residues" evidence="4">
    <location>
        <begin position="889"/>
        <end position="910"/>
    </location>
</feature>
<dbReference type="PANTHER" id="PTHR12537">
    <property type="entry name" value="RNA BINDING PROTEIN PUMILIO-RELATED"/>
    <property type="match status" value="1"/>
</dbReference>
<dbReference type="PROSITE" id="PS50302">
    <property type="entry name" value="PUM"/>
    <property type="match status" value="7"/>
</dbReference>
<feature type="compositionally biased region" description="Polar residues" evidence="4">
    <location>
        <begin position="16"/>
        <end position="42"/>
    </location>
</feature>
<reference evidence="6 7" key="1">
    <citation type="journal article" date="2024" name="IMA Fungus">
        <title>IMA Genome - F19 : A genome assembly and annotation guide to empower mycologists, including annotated draft genome sequences of Ceratocystis pirilliformis, Diaporthe australafricana, Fusarium ophioides, Paecilomyces lecythidis, and Sporothrix stenoceras.</title>
        <authorList>
            <person name="Aylward J."/>
            <person name="Wilson A.M."/>
            <person name="Visagie C.M."/>
            <person name="Spraker J."/>
            <person name="Barnes I."/>
            <person name="Buitendag C."/>
            <person name="Ceriani C."/>
            <person name="Del Mar Angel L."/>
            <person name="du Plessis D."/>
            <person name="Fuchs T."/>
            <person name="Gasser K."/>
            <person name="Kramer D."/>
            <person name="Li W."/>
            <person name="Munsamy K."/>
            <person name="Piso A."/>
            <person name="Price J.L."/>
            <person name="Sonnekus B."/>
            <person name="Thomas C."/>
            <person name="van der Nest A."/>
            <person name="van Dijk A."/>
            <person name="van Heerden A."/>
            <person name="van Vuuren N."/>
            <person name="Yilmaz N."/>
            <person name="Duong T.A."/>
            <person name="van der Merwe N.A."/>
            <person name="Wingfield M.J."/>
            <person name="Wingfield B.D."/>
        </authorList>
    </citation>
    <scope>NUCLEOTIDE SEQUENCE [LARGE SCALE GENOMIC DNA]</scope>
    <source>
        <strain evidence="6 7">CMW 5346</strain>
    </source>
</reference>
<dbReference type="Proteomes" id="UP001583186">
    <property type="component" value="Unassembled WGS sequence"/>
</dbReference>
<name>A0ABR3ZTF4_9PEZI</name>
<feature type="compositionally biased region" description="Low complexity" evidence="4">
    <location>
        <begin position="259"/>
        <end position="273"/>
    </location>
</feature>
<organism evidence="6 7">
    <name type="scientific">Sporothrix stenoceras</name>
    <dbReference type="NCBI Taxonomy" id="5173"/>
    <lineage>
        <taxon>Eukaryota</taxon>
        <taxon>Fungi</taxon>
        <taxon>Dikarya</taxon>
        <taxon>Ascomycota</taxon>
        <taxon>Pezizomycotina</taxon>
        <taxon>Sordariomycetes</taxon>
        <taxon>Sordariomycetidae</taxon>
        <taxon>Ophiostomatales</taxon>
        <taxon>Ophiostomataceae</taxon>
        <taxon>Sporothrix</taxon>
    </lineage>
</organism>
<feature type="region of interest" description="Disordered" evidence="4">
    <location>
        <begin position="372"/>
        <end position="430"/>
    </location>
</feature>
<feature type="compositionally biased region" description="Polar residues" evidence="4">
    <location>
        <begin position="417"/>
        <end position="430"/>
    </location>
</feature>
<evidence type="ECO:0000313" key="7">
    <source>
        <dbReference type="Proteomes" id="UP001583186"/>
    </source>
</evidence>
<dbReference type="InterPro" id="IPR011989">
    <property type="entry name" value="ARM-like"/>
</dbReference>
<feature type="repeat" description="Pumilio" evidence="3">
    <location>
        <begin position="572"/>
        <end position="607"/>
    </location>
</feature>
<dbReference type="SUPFAM" id="SSF48371">
    <property type="entry name" value="ARM repeat"/>
    <property type="match status" value="1"/>
</dbReference>
<keyword evidence="1" id="KW-0677">Repeat</keyword>
<protein>
    <submittedName>
        <fullName evidence="6">mRNA binding protein puf3</fullName>
    </submittedName>
</protein>
<evidence type="ECO:0000256" key="3">
    <source>
        <dbReference type="PROSITE-ProRule" id="PRU00317"/>
    </source>
</evidence>
<comment type="caution">
    <text evidence="6">The sequence shown here is derived from an EMBL/GenBank/DDBJ whole genome shotgun (WGS) entry which is preliminary data.</text>
</comment>
<evidence type="ECO:0000259" key="5">
    <source>
        <dbReference type="PROSITE" id="PS50303"/>
    </source>
</evidence>
<feature type="compositionally biased region" description="Polar residues" evidence="4">
    <location>
        <begin position="113"/>
        <end position="151"/>
    </location>
</feature>
<dbReference type="SMART" id="SM00025">
    <property type="entry name" value="Pumilio"/>
    <property type="match status" value="8"/>
</dbReference>
<feature type="compositionally biased region" description="Polar residues" evidence="4">
    <location>
        <begin position="76"/>
        <end position="100"/>
    </location>
</feature>
<dbReference type="InterPro" id="IPR001313">
    <property type="entry name" value="Pumilio_RNA-bd_rpt"/>
</dbReference>
<dbReference type="InterPro" id="IPR016024">
    <property type="entry name" value="ARM-type_fold"/>
</dbReference>
<feature type="repeat" description="Pumilio" evidence="3">
    <location>
        <begin position="536"/>
        <end position="571"/>
    </location>
</feature>
<dbReference type="PANTHER" id="PTHR12537:SF12">
    <property type="entry name" value="MATERNAL PROTEIN PUMILIO"/>
    <property type="match status" value="1"/>
</dbReference>
<accession>A0ABR3ZTF4</accession>
<evidence type="ECO:0000256" key="4">
    <source>
        <dbReference type="SAM" id="MobiDB-lite"/>
    </source>
</evidence>
<evidence type="ECO:0000256" key="1">
    <source>
        <dbReference type="ARBA" id="ARBA00022737"/>
    </source>
</evidence>
<evidence type="ECO:0000256" key="2">
    <source>
        <dbReference type="ARBA" id="ARBA00024893"/>
    </source>
</evidence>
<feature type="repeat" description="Pumilio" evidence="3">
    <location>
        <begin position="608"/>
        <end position="643"/>
    </location>
</feature>
<feature type="repeat" description="Pumilio" evidence="3">
    <location>
        <begin position="644"/>
        <end position="679"/>
    </location>
</feature>
<evidence type="ECO:0000313" key="6">
    <source>
        <dbReference type="EMBL" id="KAL1903502.1"/>
    </source>
</evidence>
<dbReference type="Pfam" id="PF00806">
    <property type="entry name" value="PUF"/>
    <property type="match status" value="8"/>
</dbReference>
<gene>
    <name evidence="6" type="primary">PUF3</name>
    <name evidence="6" type="ORF">Sste5346_000129</name>
</gene>
<dbReference type="CDD" id="cd07920">
    <property type="entry name" value="Pumilio"/>
    <property type="match status" value="1"/>
</dbReference>
<sequence length="947" mass="101739">MANQSNRFPYGGANSREPSSQPISTWQPNSVWGNVPSSVNNREPSKLRGQDEPFTNGHQTSNTFPTSSAAPGGVWTAQSGPWNNAESNAAIRRTSSSPSPARQRDTVGDLSNGLASNSSLYPIGQTSAYPNNRSKATNGTASETNAGTFRYSSPLRDSVGEDDNDSNTISNALSNLGFDSEALPSRTRAAHGSSNVFPASSAAASVAGSTSSTSAAPGPANGTAYNTNGSNGSGLPSFGSFGPIANSSHGHSHRTSLQASTSYSSPAAPAHALPYHRNSQPEDANTLAMAQMFRQSQALDERSGANSSMNGLGSNYNAMAAFAQAQAQAQAQASFQFNPISEPWDAGVRGFDMYGQVRDPAAASAFSSARGHFGSAERGNTPIGGVFQQGGSPRGFGTPANGAGPWSRPQSRDPRTSGLSEGSINGGASNQLQRQPLQNFLHDQQLSAAAAAAASFNGNPNFIPGNLASYPFLNSFRAPMQMSPLGIPMGSPMGNGLLPNPQLQAPRDRDLVRSMRSPVLDEFRTSRTNRRFELKDIYGYIVEFSGDQHGSRFIQSKLETANSDDKEHIFREISANALVLMRDVFGNYVVQKFFEHGSQVQKKYLAEQMRGKMVELSTQPYACRVVQKALEHILVDQQVYLVKELEVDVTRVVKDPSGNHVVQKVIEVVPREHIDFVMDAFRGKVKELSSHNYGCRVVQRMLEHGTADDKAVILAELHENARDLIMDQYGNYVTQHVIEFGDPEDRAKIIKLVLNEFVPMSRHKFASNVVEKCMQHGTLDDRIRARKELEKVGSDGVPVLHQMIKDQYGNYVIQKLLKLLEGEERRLFIENMEAQLAVLKRTSTGRHNAAVDRLFDELAKSGLISLGSPPATKSYAASTAPVSPRLNANAESTPPLTNAPNTPESSNPPSVSAGPTGASMVAKADGKMTATATKVAVSSDADTQTAD</sequence>
<dbReference type="InterPro" id="IPR033133">
    <property type="entry name" value="PUM-HD"/>
</dbReference>
<feature type="repeat" description="Pumilio" evidence="3">
    <location>
        <begin position="788"/>
        <end position="830"/>
    </location>
</feature>
<proteinExistence type="predicted"/>
<feature type="repeat" description="Pumilio" evidence="3">
    <location>
        <begin position="680"/>
        <end position="715"/>
    </location>
</feature>
<feature type="region of interest" description="Disordered" evidence="4">
    <location>
        <begin position="869"/>
        <end position="947"/>
    </location>
</feature>